<protein>
    <submittedName>
        <fullName evidence="4">Uncharacterized protein</fullName>
    </submittedName>
</protein>
<name>A0A6A5YM98_9PLEO</name>
<feature type="region of interest" description="Disordered" evidence="2">
    <location>
        <begin position="1"/>
        <end position="46"/>
    </location>
</feature>
<accession>A0A6A5YM98</accession>
<sequence>MEGPNRVEWQESGTAKYTNQFSPDSPLVDTQQQQQQQHSNSKAATTKMTTTTMMMIVVLLSLFGAVQGPRRHGVVPPEAIHNHVDELLQKLDTIAGNVQPPLPVPVMGTAVVAAIVAGFAVLFSFVPARLAAAWGFWVARARFVVGLPADRQHKGSFVVRLCRLVVSVDDGLSMFKLDTWPRRALDAEAALKAAEAALKAAEEALEEAKKEVTAAEEKAAAAEEKADAAQKAAREMTAREEAAREEAASTYAFRFGMQATMKAK</sequence>
<keyword evidence="3" id="KW-0812">Transmembrane</keyword>
<dbReference type="AlphaFoldDB" id="A0A6A5YM98"/>
<dbReference type="EMBL" id="ML977349">
    <property type="protein sequence ID" value="KAF2108202.1"/>
    <property type="molecule type" value="Genomic_DNA"/>
</dbReference>
<keyword evidence="3" id="KW-0472">Membrane</keyword>
<feature type="compositionally biased region" description="Polar residues" evidence="2">
    <location>
        <begin position="11"/>
        <end position="23"/>
    </location>
</feature>
<organism evidence="4 5">
    <name type="scientific">Lophiotrema nucula</name>
    <dbReference type="NCBI Taxonomy" id="690887"/>
    <lineage>
        <taxon>Eukaryota</taxon>
        <taxon>Fungi</taxon>
        <taxon>Dikarya</taxon>
        <taxon>Ascomycota</taxon>
        <taxon>Pezizomycotina</taxon>
        <taxon>Dothideomycetes</taxon>
        <taxon>Pleosporomycetidae</taxon>
        <taxon>Pleosporales</taxon>
        <taxon>Lophiotremataceae</taxon>
        <taxon>Lophiotrema</taxon>
    </lineage>
</organism>
<dbReference type="Proteomes" id="UP000799770">
    <property type="component" value="Unassembled WGS sequence"/>
</dbReference>
<evidence type="ECO:0000256" key="2">
    <source>
        <dbReference type="SAM" id="MobiDB-lite"/>
    </source>
</evidence>
<keyword evidence="3" id="KW-1133">Transmembrane helix</keyword>
<feature type="transmembrane region" description="Helical" evidence="3">
    <location>
        <begin position="48"/>
        <end position="66"/>
    </location>
</feature>
<feature type="compositionally biased region" description="Low complexity" evidence="2">
    <location>
        <begin position="31"/>
        <end position="46"/>
    </location>
</feature>
<feature type="transmembrane region" description="Helical" evidence="3">
    <location>
        <begin position="106"/>
        <end position="126"/>
    </location>
</feature>
<feature type="coiled-coil region" evidence="1">
    <location>
        <begin position="184"/>
        <end position="246"/>
    </location>
</feature>
<evidence type="ECO:0000313" key="5">
    <source>
        <dbReference type="Proteomes" id="UP000799770"/>
    </source>
</evidence>
<gene>
    <name evidence="4" type="ORF">BDV96DRAFT_653092</name>
</gene>
<keyword evidence="1" id="KW-0175">Coiled coil</keyword>
<dbReference type="OrthoDB" id="10601292at2759"/>
<evidence type="ECO:0000256" key="3">
    <source>
        <dbReference type="SAM" id="Phobius"/>
    </source>
</evidence>
<evidence type="ECO:0000256" key="1">
    <source>
        <dbReference type="SAM" id="Coils"/>
    </source>
</evidence>
<reference evidence="4" key="1">
    <citation type="journal article" date="2020" name="Stud. Mycol.">
        <title>101 Dothideomycetes genomes: a test case for predicting lifestyles and emergence of pathogens.</title>
        <authorList>
            <person name="Haridas S."/>
            <person name="Albert R."/>
            <person name="Binder M."/>
            <person name="Bloem J."/>
            <person name="Labutti K."/>
            <person name="Salamov A."/>
            <person name="Andreopoulos B."/>
            <person name="Baker S."/>
            <person name="Barry K."/>
            <person name="Bills G."/>
            <person name="Bluhm B."/>
            <person name="Cannon C."/>
            <person name="Castanera R."/>
            <person name="Culley D."/>
            <person name="Daum C."/>
            <person name="Ezra D."/>
            <person name="Gonzalez J."/>
            <person name="Henrissat B."/>
            <person name="Kuo A."/>
            <person name="Liang C."/>
            <person name="Lipzen A."/>
            <person name="Lutzoni F."/>
            <person name="Magnuson J."/>
            <person name="Mondo S."/>
            <person name="Nolan M."/>
            <person name="Ohm R."/>
            <person name="Pangilinan J."/>
            <person name="Park H.-J."/>
            <person name="Ramirez L."/>
            <person name="Alfaro M."/>
            <person name="Sun H."/>
            <person name="Tritt A."/>
            <person name="Yoshinaga Y."/>
            <person name="Zwiers L.-H."/>
            <person name="Turgeon B."/>
            <person name="Goodwin S."/>
            <person name="Spatafora J."/>
            <person name="Crous P."/>
            <person name="Grigoriev I."/>
        </authorList>
    </citation>
    <scope>NUCLEOTIDE SEQUENCE</scope>
    <source>
        <strain evidence="4">CBS 627.86</strain>
    </source>
</reference>
<proteinExistence type="predicted"/>
<evidence type="ECO:0000313" key="4">
    <source>
        <dbReference type="EMBL" id="KAF2108202.1"/>
    </source>
</evidence>
<keyword evidence="5" id="KW-1185">Reference proteome</keyword>